<feature type="transmembrane region" description="Helical" evidence="8">
    <location>
        <begin position="363"/>
        <end position="384"/>
    </location>
</feature>
<dbReference type="GO" id="GO:0005886">
    <property type="term" value="C:plasma membrane"/>
    <property type="evidence" value="ECO:0007669"/>
    <property type="project" value="UniProtKB-SubCell"/>
</dbReference>
<evidence type="ECO:0000256" key="4">
    <source>
        <dbReference type="ARBA" id="ARBA00022679"/>
    </source>
</evidence>
<dbReference type="GO" id="GO:0016763">
    <property type="term" value="F:pentosyltransferase activity"/>
    <property type="evidence" value="ECO:0007669"/>
    <property type="project" value="TreeGrafter"/>
</dbReference>
<feature type="transmembrane region" description="Helical" evidence="8">
    <location>
        <begin position="309"/>
        <end position="331"/>
    </location>
</feature>
<evidence type="ECO:0000313" key="9">
    <source>
        <dbReference type="EMBL" id="KZX12824.1"/>
    </source>
</evidence>
<dbReference type="AlphaFoldDB" id="A0A166B3Q4"/>
<keyword evidence="2" id="KW-1003">Cell membrane</keyword>
<dbReference type="PANTHER" id="PTHR33908:SF11">
    <property type="entry name" value="MEMBRANE PROTEIN"/>
    <property type="match status" value="1"/>
</dbReference>
<dbReference type="Proteomes" id="UP000077245">
    <property type="component" value="Unassembled WGS sequence"/>
</dbReference>
<dbReference type="PATRIC" id="fig|49547.3.peg.947"/>
<dbReference type="RefSeq" id="WP_067090705.1">
    <property type="nucleotide sequence ID" value="NZ_LWMV01000160.1"/>
</dbReference>
<evidence type="ECO:0000256" key="7">
    <source>
        <dbReference type="ARBA" id="ARBA00023136"/>
    </source>
</evidence>
<feature type="transmembrane region" description="Helical" evidence="8">
    <location>
        <begin position="211"/>
        <end position="232"/>
    </location>
</feature>
<dbReference type="GO" id="GO:0008610">
    <property type="term" value="P:lipid biosynthetic process"/>
    <property type="evidence" value="ECO:0007669"/>
    <property type="project" value="UniProtKB-ARBA"/>
</dbReference>
<feature type="transmembrane region" description="Helical" evidence="8">
    <location>
        <begin position="140"/>
        <end position="159"/>
    </location>
</feature>
<dbReference type="EMBL" id="LWMV01000160">
    <property type="protein sequence ID" value="KZX12824.1"/>
    <property type="molecule type" value="Genomic_DNA"/>
</dbReference>
<sequence>MKIKYEYDKLLGIGLSIISIIAFISVFFYLNKTMGMDSHFTLYKVVTLPFNQMINQIVIDVHPPLYYFIVYSIFQVLTFLKISFDPIIVGKISSMIPIGLLVIFSLTKLKKEFGWLFAGIFSICMATLPNFMFYGTEIRMYTWGLLFITLSFFYAYKITKNSNWKNWALLIIFSSLSLYTQYTTVEILFAIFLVLLIWLSIYNRKGIKKWFLSLIIIAASFIPWIPTLIFQIQHGAASWIDPPSLHYLKYTLAFIFSSSHEFSKSSILLIIAFLVLIVYYIYTTNKNNETKKSKTKKFSIKNLIKKEDFLAMGILVFILFLIIGIVVSYLIVPNFLARYTFLCFGVLWLSFTYLLSKTYSKKIIFIPIIVILLLSSACATTYYIDNQKNNLIASEDYDSFIKSIDHNNTIIITTVKDRQKIINRYGPEHLRGNAYLYLTEKSKGASEKAILSKQMLLKKIGDGLDNDKTIFLLTTKKYSKKVRKILEKNGYKLVKFKNIHKTGDIQKKYPKIIYKVEKNS</sequence>
<evidence type="ECO:0000256" key="6">
    <source>
        <dbReference type="ARBA" id="ARBA00022989"/>
    </source>
</evidence>
<proteinExistence type="predicted"/>
<accession>A0A166B3Q4</accession>
<dbReference type="STRING" id="49547.MBCUR_08800"/>
<organism evidence="9 10">
    <name type="scientific">Methanobrevibacter curvatus</name>
    <dbReference type="NCBI Taxonomy" id="49547"/>
    <lineage>
        <taxon>Archaea</taxon>
        <taxon>Methanobacteriati</taxon>
        <taxon>Methanobacteriota</taxon>
        <taxon>Methanomada group</taxon>
        <taxon>Methanobacteria</taxon>
        <taxon>Methanobacteriales</taxon>
        <taxon>Methanobacteriaceae</taxon>
        <taxon>Methanobrevibacter</taxon>
    </lineage>
</organism>
<evidence type="ECO:0000256" key="8">
    <source>
        <dbReference type="SAM" id="Phobius"/>
    </source>
</evidence>
<feature type="transmembrane region" description="Helical" evidence="8">
    <location>
        <begin position="337"/>
        <end position="356"/>
    </location>
</feature>
<keyword evidence="5 8" id="KW-0812">Transmembrane</keyword>
<evidence type="ECO:0000256" key="5">
    <source>
        <dbReference type="ARBA" id="ARBA00022692"/>
    </source>
</evidence>
<feature type="transmembrane region" description="Helical" evidence="8">
    <location>
        <begin position="65"/>
        <end position="82"/>
    </location>
</feature>
<keyword evidence="4" id="KW-0808">Transferase</keyword>
<evidence type="ECO:0000256" key="3">
    <source>
        <dbReference type="ARBA" id="ARBA00022676"/>
    </source>
</evidence>
<feature type="transmembrane region" description="Helical" evidence="8">
    <location>
        <begin position="262"/>
        <end position="282"/>
    </location>
</feature>
<comment type="subcellular location">
    <subcellularLocation>
        <location evidence="1">Cell membrane</location>
        <topology evidence="1">Multi-pass membrane protein</topology>
    </subcellularLocation>
</comment>
<keyword evidence="7 8" id="KW-0472">Membrane</keyword>
<keyword evidence="6 8" id="KW-1133">Transmembrane helix</keyword>
<keyword evidence="10" id="KW-1185">Reference proteome</keyword>
<gene>
    <name evidence="9" type="ORF">MBCUR_08800</name>
</gene>
<protein>
    <submittedName>
        <fullName evidence="9">Uncharacterized protein</fullName>
    </submittedName>
</protein>
<reference evidence="9 10" key="1">
    <citation type="submission" date="2016-04" db="EMBL/GenBank/DDBJ databases">
        <title>Genome sequence of Methanobrevibacter curvatus DSM 11111.</title>
        <authorList>
            <person name="Poehlein A."/>
            <person name="Seedorf H."/>
            <person name="Daniel R."/>
        </authorList>
    </citation>
    <scope>NUCLEOTIDE SEQUENCE [LARGE SCALE GENOMIC DNA]</scope>
    <source>
        <strain evidence="9 10">DSM 11111</strain>
    </source>
</reference>
<feature type="transmembrane region" description="Helical" evidence="8">
    <location>
        <begin position="113"/>
        <end position="133"/>
    </location>
</feature>
<feature type="transmembrane region" description="Helical" evidence="8">
    <location>
        <begin position="89"/>
        <end position="107"/>
    </location>
</feature>
<feature type="transmembrane region" description="Helical" evidence="8">
    <location>
        <begin position="179"/>
        <end position="199"/>
    </location>
</feature>
<evidence type="ECO:0000256" key="1">
    <source>
        <dbReference type="ARBA" id="ARBA00004651"/>
    </source>
</evidence>
<evidence type="ECO:0000256" key="2">
    <source>
        <dbReference type="ARBA" id="ARBA00022475"/>
    </source>
</evidence>
<comment type="caution">
    <text evidence="9">The sequence shown here is derived from an EMBL/GenBank/DDBJ whole genome shotgun (WGS) entry which is preliminary data.</text>
</comment>
<keyword evidence="3" id="KW-0328">Glycosyltransferase</keyword>
<feature type="transmembrane region" description="Helical" evidence="8">
    <location>
        <begin position="12"/>
        <end position="30"/>
    </location>
</feature>
<dbReference type="InterPro" id="IPR050297">
    <property type="entry name" value="LipidA_mod_glycosyltrf_83"/>
</dbReference>
<dbReference type="OrthoDB" id="114973at2157"/>
<dbReference type="PANTHER" id="PTHR33908">
    <property type="entry name" value="MANNOSYLTRANSFERASE YKCB-RELATED"/>
    <property type="match status" value="1"/>
</dbReference>
<name>A0A166B3Q4_9EURY</name>
<evidence type="ECO:0000313" key="10">
    <source>
        <dbReference type="Proteomes" id="UP000077245"/>
    </source>
</evidence>